<feature type="transmembrane region" description="Helical" evidence="12">
    <location>
        <begin position="74"/>
        <end position="94"/>
    </location>
</feature>
<evidence type="ECO:0000313" key="13">
    <source>
        <dbReference type="EMBL" id="PKD43040.1"/>
    </source>
</evidence>
<keyword evidence="4" id="KW-1003">Cell membrane</keyword>
<feature type="transmembrane region" description="Helical" evidence="12">
    <location>
        <begin position="248"/>
        <end position="266"/>
    </location>
</feature>
<evidence type="ECO:0000256" key="1">
    <source>
        <dbReference type="ARBA" id="ARBA00004651"/>
    </source>
</evidence>
<keyword evidence="8" id="KW-0406">Ion transport</keyword>
<feature type="transmembrane region" description="Helical" evidence="12">
    <location>
        <begin position="187"/>
        <end position="210"/>
    </location>
</feature>
<keyword evidence="6 12" id="KW-1133">Transmembrane helix</keyword>
<dbReference type="InterPro" id="IPR038377">
    <property type="entry name" value="Na/Glc_symporter_sf"/>
</dbReference>
<dbReference type="PANTHER" id="PTHR42985">
    <property type="entry name" value="SODIUM-COUPLED MONOCARBOXYLATE TRANSPORTER"/>
    <property type="match status" value="1"/>
</dbReference>
<keyword evidence="14" id="KW-1185">Reference proteome</keyword>
<name>A0A2N0VFU4_9BACT</name>
<dbReference type="GO" id="GO:0005886">
    <property type="term" value="C:plasma membrane"/>
    <property type="evidence" value="ECO:0007669"/>
    <property type="project" value="UniProtKB-SubCell"/>
</dbReference>
<keyword evidence="7" id="KW-0915">Sodium</keyword>
<evidence type="ECO:0000256" key="6">
    <source>
        <dbReference type="ARBA" id="ARBA00022989"/>
    </source>
</evidence>
<dbReference type="RefSeq" id="WP_101073515.1">
    <property type="nucleotide sequence ID" value="NZ_PISP01000003.1"/>
</dbReference>
<feature type="transmembrane region" description="Helical" evidence="12">
    <location>
        <begin position="6"/>
        <end position="24"/>
    </location>
</feature>
<dbReference type="InterPro" id="IPR051163">
    <property type="entry name" value="Sodium:Solute_Symporter_SSF"/>
</dbReference>
<gene>
    <name evidence="13" type="ORF">CWD77_10410</name>
</gene>
<proteinExistence type="inferred from homology"/>
<feature type="transmembrane region" description="Helical" evidence="12">
    <location>
        <begin position="160"/>
        <end position="180"/>
    </location>
</feature>
<dbReference type="GO" id="GO:0006814">
    <property type="term" value="P:sodium ion transport"/>
    <property type="evidence" value="ECO:0007669"/>
    <property type="project" value="UniProtKB-KW"/>
</dbReference>
<feature type="transmembrane region" description="Helical" evidence="12">
    <location>
        <begin position="420"/>
        <end position="443"/>
    </location>
</feature>
<evidence type="ECO:0000256" key="8">
    <source>
        <dbReference type="ARBA" id="ARBA00023065"/>
    </source>
</evidence>
<dbReference type="AlphaFoldDB" id="A0A2N0VFU4"/>
<dbReference type="GO" id="GO:0015293">
    <property type="term" value="F:symporter activity"/>
    <property type="evidence" value="ECO:0007669"/>
    <property type="project" value="TreeGrafter"/>
</dbReference>
<keyword evidence="3" id="KW-0813">Transport</keyword>
<evidence type="ECO:0000256" key="7">
    <source>
        <dbReference type="ARBA" id="ARBA00023053"/>
    </source>
</evidence>
<evidence type="ECO:0000256" key="5">
    <source>
        <dbReference type="ARBA" id="ARBA00022692"/>
    </source>
</evidence>
<organism evidence="13 14">
    <name type="scientific">Rhodohalobacter barkolensis</name>
    <dbReference type="NCBI Taxonomy" id="2053187"/>
    <lineage>
        <taxon>Bacteria</taxon>
        <taxon>Pseudomonadati</taxon>
        <taxon>Balneolota</taxon>
        <taxon>Balneolia</taxon>
        <taxon>Balneolales</taxon>
        <taxon>Balneolaceae</taxon>
        <taxon>Rhodohalobacter</taxon>
    </lineage>
</organism>
<dbReference type="InterPro" id="IPR001734">
    <property type="entry name" value="Na/solute_symporter"/>
</dbReference>
<sequence>MGFTLLDGVIIVLYLVAVAVFGIWSAGTQKSSTDYFLGGREMPWWAILFSVVATETSTLTFISIPAVAYGGNLLFLQLTLGYILGRIIVAIWFLPAYVKGEMTTAYQFLEKRFGSGMRKAASSTFIVTRLLADGVRLFATAIPLAIIFRFAGVFDAWGDGAIYLLAISVIAFITLIYTFLGGIKAVIWMDVVQMVVYIGGALFALILMLGKIDTSFMESLSILSSEGKLTLFNFGGGLSIQEFLADPYVFWVAVFGGAVFSIASHGTDQLIVQRLLATGDLRSSQKALIWSGFVAAAQFAFFLLIGLMLYIFYSGAGLGELGLRTTDEIFAKFIVDHMPVGVAGLIIASLFAAAMSSLSSSLNALASSTTYDIIKPLYGQEWDQEQELWISRLTTIAWGIILTGSAFLFTWLQLSGDEQPAIVELGLGIASYTYGGLLGIFMLGRLFNKPDKTDAMIGFFTGLISLLFMVEGALQQFLPGEPLTIAWPLYTLVGGVIVIAVANASFYLRKWVRN</sequence>
<evidence type="ECO:0000256" key="9">
    <source>
        <dbReference type="ARBA" id="ARBA00023136"/>
    </source>
</evidence>
<keyword evidence="10" id="KW-0739">Sodium transport</keyword>
<evidence type="ECO:0000313" key="14">
    <source>
        <dbReference type="Proteomes" id="UP000233398"/>
    </source>
</evidence>
<comment type="subcellular location">
    <subcellularLocation>
        <location evidence="1">Cell membrane</location>
        <topology evidence="1">Multi-pass membrane protein</topology>
    </subcellularLocation>
</comment>
<dbReference type="PANTHER" id="PTHR42985:SF47">
    <property type="entry name" value="INTEGRAL MEMBRANE TRANSPORT PROTEIN"/>
    <property type="match status" value="1"/>
</dbReference>
<accession>A0A2N0VFU4</accession>
<dbReference type="Pfam" id="PF00474">
    <property type="entry name" value="SSF"/>
    <property type="match status" value="1"/>
</dbReference>
<feature type="transmembrane region" description="Helical" evidence="12">
    <location>
        <begin position="44"/>
        <end position="68"/>
    </location>
</feature>
<dbReference type="Gene3D" id="1.20.1730.10">
    <property type="entry name" value="Sodium/glucose cotransporter"/>
    <property type="match status" value="1"/>
</dbReference>
<keyword evidence="9 12" id="KW-0472">Membrane</keyword>
<dbReference type="OrthoDB" id="9803597at2"/>
<dbReference type="CDD" id="cd11493">
    <property type="entry name" value="SLC5sbd_NIS-like_u1"/>
    <property type="match status" value="1"/>
</dbReference>
<feature type="transmembrane region" description="Helical" evidence="12">
    <location>
        <begin position="455"/>
        <end position="474"/>
    </location>
</feature>
<evidence type="ECO:0000256" key="12">
    <source>
        <dbReference type="SAM" id="Phobius"/>
    </source>
</evidence>
<feature type="transmembrane region" description="Helical" evidence="12">
    <location>
        <begin position="333"/>
        <end position="354"/>
    </location>
</feature>
<evidence type="ECO:0000256" key="11">
    <source>
        <dbReference type="RuleBase" id="RU362091"/>
    </source>
</evidence>
<feature type="transmembrane region" description="Helical" evidence="12">
    <location>
        <begin position="287"/>
        <end position="313"/>
    </location>
</feature>
<dbReference type="Proteomes" id="UP000233398">
    <property type="component" value="Unassembled WGS sequence"/>
</dbReference>
<feature type="transmembrane region" description="Helical" evidence="12">
    <location>
        <begin position="396"/>
        <end position="414"/>
    </location>
</feature>
<evidence type="ECO:0000256" key="10">
    <source>
        <dbReference type="ARBA" id="ARBA00023201"/>
    </source>
</evidence>
<evidence type="ECO:0000256" key="3">
    <source>
        <dbReference type="ARBA" id="ARBA00022448"/>
    </source>
</evidence>
<keyword evidence="5 12" id="KW-0812">Transmembrane</keyword>
<feature type="transmembrane region" description="Helical" evidence="12">
    <location>
        <begin position="135"/>
        <end position="154"/>
    </location>
</feature>
<dbReference type="EMBL" id="PISP01000003">
    <property type="protein sequence ID" value="PKD43040.1"/>
    <property type="molecule type" value="Genomic_DNA"/>
</dbReference>
<comment type="similarity">
    <text evidence="2 11">Belongs to the sodium:solute symporter (SSF) (TC 2.A.21) family.</text>
</comment>
<dbReference type="PROSITE" id="PS50283">
    <property type="entry name" value="NA_SOLUT_SYMP_3"/>
    <property type="match status" value="1"/>
</dbReference>
<reference evidence="13 14" key="1">
    <citation type="submission" date="2017-11" db="EMBL/GenBank/DDBJ databases">
        <title>Rhodohalobacter 15182 sp. nov., isolated from a salt lake.</title>
        <authorList>
            <person name="Han S."/>
        </authorList>
    </citation>
    <scope>NUCLEOTIDE SEQUENCE [LARGE SCALE GENOMIC DNA]</scope>
    <source>
        <strain evidence="13 14">15182</strain>
    </source>
</reference>
<feature type="transmembrane region" description="Helical" evidence="12">
    <location>
        <begin position="486"/>
        <end position="508"/>
    </location>
</feature>
<protein>
    <submittedName>
        <fullName evidence="13">Sodium:solute symporter</fullName>
    </submittedName>
</protein>
<comment type="caution">
    <text evidence="13">The sequence shown here is derived from an EMBL/GenBank/DDBJ whole genome shotgun (WGS) entry which is preliminary data.</text>
</comment>
<evidence type="ECO:0000256" key="4">
    <source>
        <dbReference type="ARBA" id="ARBA00022475"/>
    </source>
</evidence>
<evidence type="ECO:0000256" key="2">
    <source>
        <dbReference type="ARBA" id="ARBA00006434"/>
    </source>
</evidence>